<comment type="subcellular location">
    <subcellularLocation>
        <location evidence="2">Cell membrane</location>
        <topology evidence="2">Multi-pass membrane protein</topology>
    </subcellularLocation>
</comment>
<reference evidence="15" key="1">
    <citation type="submission" date="2016-03" db="EMBL/GenBank/DDBJ databases">
        <authorList>
            <person name="Borrel G."/>
            <person name="Mccann A."/>
            <person name="O'Toole P.W."/>
        </authorList>
    </citation>
    <scope>NUCLEOTIDE SEQUENCE</scope>
    <source>
        <strain evidence="15">183</strain>
    </source>
</reference>
<evidence type="ECO:0000256" key="12">
    <source>
        <dbReference type="ARBA" id="ARBA00023136"/>
    </source>
</evidence>
<dbReference type="Pfam" id="PF02163">
    <property type="entry name" value="Peptidase_M50"/>
    <property type="match status" value="1"/>
</dbReference>
<evidence type="ECO:0000256" key="11">
    <source>
        <dbReference type="ARBA" id="ARBA00023049"/>
    </source>
</evidence>
<gene>
    <name evidence="15" type="ORF">A3207_06985</name>
</gene>
<dbReference type="GO" id="GO:0006508">
    <property type="term" value="P:proteolysis"/>
    <property type="evidence" value="ECO:0007669"/>
    <property type="project" value="UniProtKB-KW"/>
</dbReference>
<feature type="transmembrane region" description="Helical" evidence="13">
    <location>
        <begin position="26"/>
        <end position="47"/>
    </location>
</feature>
<evidence type="ECO:0000256" key="5">
    <source>
        <dbReference type="ARBA" id="ARBA00022670"/>
    </source>
</evidence>
<dbReference type="InterPro" id="IPR008915">
    <property type="entry name" value="Peptidase_M50"/>
</dbReference>
<keyword evidence="4" id="KW-1003">Cell membrane</keyword>
<feature type="transmembrane region" description="Helical" evidence="13">
    <location>
        <begin position="198"/>
        <end position="219"/>
    </location>
</feature>
<keyword evidence="11" id="KW-0482">Metalloprotease</keyword>
<proteinExistence type="inferred from homology"/>
<comment type="cofactor">
    <cofactor evidence="1">
        <name>Zn(2+)</name>
        <dbReference type="ChEBI" id="CHEBI:29105"/>
    </cofactor>
</comment>
<evidence type="ECO:0000259" key="14">
    <source>
        <dbReference type="Pfam" id="PF02163"/>
    </source>
</evidence>
<keyword evidence="12 13" id="KW-0472">Membrane</keyword>
<evidence type="ECO:0000256" key="3">
    <source>
        <dbReference type="ARBA" id="ARBA00007931"/>
    </source>
</evidence>
<feature type="transmembrane region" description="Helical" evidence="13">
    <location>
        <begin position="98"/>
        <end position="123"/>
    </location>
</feature>
<accession>A0A8J8PC05</accession>
<feature type="transmembrane region" description="Helical" evidence="13">
    <location>
        <begin position="135"/>
        <end position="157"/>
    </location>
</feature>
<comment type="caution">
    <text evidence="15">The sequence shown here is derived from an EMBL/GenBank/DDBJ whole genome shotgun (WGS) entry which is preliminary data.</text>
</comment>
<keyword evidence="9" id="KW-0862">Zinc</keyword>
<evidence type="ECO:0000256" key="8">
    <source>
        <dbReference type="ARBA" id="ARBA00022801"/>
    </source>
</evidence>
<keyword evidence="5" id="KW-0645">Protease</keyword>
<evidence type="ECO:0000256" key="2">
    <source>
        <dbReference type="ARBA" id="ARBA00004651"/>
    </source>
</evidence>
<evidence type="ECO:0000256" key="6">
    <source>
        <dbReference type="ARBA" id="ARBA00022692"/>
    </source>
</evidence>
<dbReference type="EMBL" id="LVVT01000007">
    <property type="protein sequence ID" value="TQS84055.1"/>
    <property type="molecule type" value="Genomic_DNA"/>
</dbReference>
<feature type="transmembrane region" description="Helical" evidence="13">
    <location>
        <begin position="59"/>
        <end position="78"/>
    </location>
</feature>
<evidence type="ECO:0000313" key="15">
    <source>
        <dbReference type="EMBL" id="TQS84055.1"/>
    </source>
</evidence>
<organism evidence="15 16">
    <name type="scientific">Candidatus Methanomassiliicoccus intestinalis</name>
    <dbReference type="NCBI Taxonomy" id="1406512"/>
    <lineage>
        <taxon>Archaea</taxon>
        <taxon>Methanobacteriati</taxon>
        <taxon>Thermoplasmatota</taxon>
        <taxon>Thermoplasmata</taxon>
        <taxon>Methanomassiliicoccales</taxon>
        <taxon>Methanomassiliicoccaceae</taxon>
        <taxon>Methanomassiliicoccus</taxon>
    </lineage>
</organism>
<feature type="domain" description="Peptidase M50" evidence="14">
    <location>
        <begin position="167"/>
        <end position="198"/>
    </location>
</feature>
<sequence length="221" mass="24087">MYRPAPMNIPPDYGKIKFSKEEMRHILFSVVVLTIAFTLAFSGIILGERHIIGISTAEYLGFYLLVSFVAVLSGFLLHELAHKFVAQKNGAWAEFRSFPMGLAVALFFSVLGVLFAAPGAVYIQGMISKKQNGHISIAGPVTNLVLGTGFILIAQVFGVNDLIGYGLYLVGSINLLLAVFNLLPVPPLDGYKVLRWNLPAYIVVMAAAIVMAAGVYTGWWF</sequence>
<evidence type="ECO:0000256" key="7">
    <source>
        <dbReference type="ARBA" id="ARBA00022723"/>
    </source>
</evidence>
<keyword evidence="7" id="KW-0479">Metal-binding</keyword>
<dbReference type="PANTHER" id="PTHR35864:SF1">
    <property type="entry name" value="ZINC METALLOPROTEASE YWHC-RELATED"/>
    <property type="match status" value="1"/>
</dbReference>
<dbReference type="InterPro" id="IPR052348">
    <property type="entry name" value="Metallopeptidase_M50B"/>
</dbReference>
<dbReference type="GO" id="GO:0008237">
    <property type="term" value="F:metallopeptidase activity"/>
    <property type="evidence" value="ECO:0007669"/>
    <property type="project" value="UniProtKB-KW"/>
</dbReference>
<name>A0A8J8PC05_9ARCH</name>
<dbReference type="GO" id="GO:0046872">
    <property type="term" value="F:metal ion binding"/>
    <property type="evidence" value="ECO:0007669"/>
    <property type="project" value="UniProtKB-KW"/>
</dbReference>
<evidence type="ECO:0000256" key="1">
    <source>
        <dbReference type="ARBA" id="ARBA00001947"/>
    </source>
</evidence>
<keyword evidence="10 13" id="KW-1133">Transmembrane helix</keyword>
<evidence type="ECO:0000256" key="4">
    <source>
        <dbReference type="ARBA" id="ARBA00022475"/>
    </source>
</evidence>
<evidence type="ECO:0000256" key="13">
    <source>
        <dbReference type="SAM" id="Phobius"/>
    </source>
</evidence>
<dbReference type="PANTHER" id="PTHR35864">
    <property type="entry name" value="ZINC METALLOPROTEASE MJ0611-RELATED"/>
    <property type="match status" value="1"/>
</dbReference>
<comment type="similarity">
    <text evidence="3">Belongs to the peptidase M50B family.</text>
</comment>
<evidence type="ECO:0000313" key="16">
    <source>
        <dbReference type="Proteomes" id="UP000752814"/>
    </source>
</evidence>
<dbReference type="GO" id="GO:0005886">
    <property type="term" value="C:plasma membrane"/>
    <property type="evidence" value="ECO:0007669"/>
    <property type="project" value="UniProtKB-SubCell"/>
</dbReference>
<evidence type="ECO:0000256" key="9">
    <source>
        <dbReference type="ARBA" id="ARBA00022833"/>
    </source>
</evidence>
<dbReference type="AlphaFoldDB" id="A0A8J8PC05"/>
<protein>
    <recommendedName>
        <fullName evidence="14">Peptidase M50 domain-containing protein</fullName>
    </recommendedName>
</protein>
<feature type="transmembrane region" description="Helical" evidence="13">
    <location>
        <begin position="163"/>
        <end position="186"/>
    </location>
</feature>
<dbReference type="CDD" id="cd06158">
    <property type="entry name" value="S2P-M50_like_1"/>
    <property type="match status" value="1"/>
</dbReference>
<dbReference type="Proteomes" id="UP000752814">
    <property type="component" value="Unassembled WGS sequence"/>
</dbReference>
<evidence type="ECO:0000256" key="10">
    <source>
        <dbReference type="ARBA" id="ARBA00022989"/>
    </source>
</evidence>
<keyword evidence="8" id="KW-0378">Hydrolase</keyword>
<dbReference type="InterPro" id="IPR044537">
    <property type="entry name" value="Rip2-like"/>
</dbReference>
<keyword evidence="6 13" id="KW-0812">Transmembrane</keyword>